<evidence type="ECO:0000313" key="1">
    <source>
        <dbReference type="EMBL" id="OEK06767.1"/>
    </source>
</evidence>
<dbReference type="RefSeq" id="WP_069834079.1">
    <property type="nucleotide sequence ID" value="NZ_MDGQ01000003.1"/>
</dbReference>
<dbReference type="Pfam" id="PF14052">
    <property type="entry name" value="Caps_assemb_Wzi"/>
    <property type="match status" value="1"/>
</dbReference>
<dbReference type="Proteomes" id="UP000095552">
    <property type="component" value="Unassembled WGS sequence"/>
</dbReference>
<dbReference type="Gene3D" id="2.40.160.130">
    <property type="entry name" value="Capsule assembly protein Wzi"/>
    <property type="match status" value="1"/>
</dbReference>
<dbReference type="InterPro" id="IPR038636">
    <property type="entry name" value="Wzi_sf"/>
</dbReference>
<gene>
    <name evidence="1" type="ORF">BFP71_03650</name>
</gene>
<dbReference type="EMBL" id="MDGQ01000003">
    <property type="protein sequence ID" value="OEK06767.1"/>
    <property type="molecule type" value="Genomic_DNA"/>
</dbReference>
<organism evidence="1 2">
    <name type="scientific">Roseivirga misakiensis</name>
    <dbReference type="NCBI Taxonomy" id="1563681"/>
    <lineage>
        <taxon>Bacteria</taxon>
        <taxon>Pseudomonadati</taxon>
        <taxon>Bacteroidota</taxon>
        <taxon>Cytophagia</taxon>
        <taxon>Cytophagales</taxon>
        <taxon>Roseivirgaceae</taxon>
        <taxon>Roseivirga</taxon>
    </lineage>
</organism>
<proteinExistence type="predicted"/>
<dbReference type="STRING" id="1563681.BFP71_03650"/>
<evidence type="ECO:0000313" key="2">
    <source>
        <dbReference type="Proteomes" id="UP000095552"/>
    </source>
</evidence>
<dbReference type="OrthoDB" id="1151166at2"/>
<dbReference type="AlphaFoldDB" id="A0A1E5T641"/>
<reference evidence="1 2" key="1">
    <citation type="submission" date="2016-08" db="EMBL/GenBank/DDBJ databases">
        <title>Draft genome of Fabibacter sp. strain SK-8.</title>
        <authorList>
            <person name="Wong S.-K."/>
            <person name="Hamasaki K."/>
            <person name="Yoshizawa S."/>
        </authorList>
    </citation>
    <scope>NUCLEOTIDE SEQUENCE [LARGE SCALE GENOMIC DNA]</scope>
    <source>
        <strain evidence="1 2">SK-8</strain>
    </source>
</reference>
<dbReference type="InterPro" id="IPR026950">
    <property type="entry name" value="Caps_assemb_Wzi"/>
</dbReference>
<name>A0A1E5T641_9BACT</name>
<evidence type="ECO:0008006" key="3">
    <source>
        <dbReference type="Google" id="ProtNLM"/>
    </source>
</evidence>
<sequence>MGTELRAQDDSPYYLNGAFDEYIEYLIHMERIQITHHLNQPFTAKVLYDAISKDSLLKEEYMAGLLLKDLKRYLPEETTKGKLILGLDASPKFQNIRDKASGEFSATPSVSYSYKNILAYSAYTANTEYLNDTLLFGSVGKLLNENFGRTSTSYLRYDSDHLRVFYGRLDRNYGLINTSSLIRSDNPFSYDHFSFSWFNKHFKYSFSAARLDDVFGFDSREESPVSDWNRRFYSFHRLDLSLSNRFKIALTETILYGGERQQVVPAFFNPMNIFFLSKASDRRGLEEGNANAFGSIELYYKTKRTAFFAQFLIDDMDFTKALREQFPDRVGFLSRVIFTDLVPKSQFKIGYEILSNWTYNSFYTYGNYTFNGSSLGFPVNGFEGLTVNFDYFGLDKLYLSFDLFLNQRRDQDLGVAFTGEKSEFPIGIAQKLKELRFRARYLPKVNLSFDLQVGYESISNYLNQDNNNENFFNLTLSASYSGLLSGLL</sequence>
<protein>
    <recommendedName>
        <fullName evidence="3">TonB-dependent receptor-like beta-barrel domain-containing protein</fullName>
    </recommendedName>
</protein>
<accession>A0A1E5T641</accession>
<keyword evidence="2" id="KW-1185">Reference proteome</keyword>
<comment type="caution">
    <text evidence="1">The sequence shown here is derived from an EMBL/GenBank/DDBJ whole genome shotgun (WGS) entry which is preliminary data.</text>
</comment>